<evidence type="ECO:0000259" key="4">
    <source>
        <dbReference type="Pfam" id="PF00144"/>
    </source>
</evidence>
<dbReference type="Gene3D" id="3.40.710.10">
    <property type="entry name" value="DD-peptidase/beta-lactamase superfamily"/>
    <property type="match status" value="1"/>
</dbReference>
<dbReference type="EMBL" id="QAPG01000024">
    <property type="protein sequence ID" value="TDZ37319.1"/>
    <property type="molecule type" value="Genomic_DNA"/>
</dbReference>
<evidence type="ECO:0000256" key="2">
    <source>
        <dbReference type="SAM" id="MobiDB-lite"/>
    </source>
</evidence>
<name>A0A4V6QEJ6_9PEZI</name>
<sequence length="551" mass="61103">MRSTALVAVPLLATLLVARDEAQQPLASGQLGDDETRAISYDRDQYIEKIMKDWHVPGLAVAVVDGNDTWSKGYGYATLNATPVTPHTLFYAGSTTKSFTAAGISLLVDNSTFPDLTWTTPVSSVLRDDFVLSDTWATAHITLEDALSHRTGYPRHDLASALTARETTRMLRHLPMSAEPRARFQYCNKMFGVMGHLIETLTGEWLGDFFRARLWEPMGMNETYFSLADAGNSVLDLASEYFYDYTGAKHYPVPHEPRSGEEGAGSIISNVLDYAKYLRVMMNEEDPISASGHRELKTPRSLYAISQRPFTGPLTYGLGWVAGVLGGEVVYFHSGQVTEHVSMMMMIPARKVAVSVMSNTESLAASLIALHILYEKLGIPEDKRDDLDLNDKWKRDRKTQQKQREKCDKDIYPSAPHPPMLPSVPLADHTGEYANPGYGKVTVDLYCPDAVSMLRGPRGSTDSGCQLRVLGVAGAAFDYLKLMVYLAPKSGNYWVGRAYIEAGDVRQVDTPAWCMRAEFEIGVSGGVKRFGLDVRLEGDNVPLIWFDRVDN</sequence>
<dbReference type="AlphaFoldDB" id="A0A4V6QEJ6"/>
<feature type="signal peptide" evidence="3">
    <location>
        <begin position="1"/>
        <end position="22"/>
    </location>
</feature>
<dbReference type="InterPro" id="IPR001466">
    <property type="entry name" value="Beta-lactam-related"/>
</dbReference>
<accession>A0A4V6QEJ6</accession>
<organism evidence="5 6">
    <name type="scientific">Colletotrichum spinosum</name>
    <dbReference type="NCBI Taxonomy" id="1347390"/>
    <lineage>
        <taxon>Eukaryota</taxon>
        <taxon>Fungi</taxon>
        <taxon>Dikarya</taxon>
        <taxon>Ascomycota</taxon>
        <taxon>Pezizomycotina</taxon>
        <taxon>Sordariomycetes</taxon>
        <taxon>Hypocreomycetidae</taxon>
        <taxon>Glomerellales</taxon>
        <taxon>Glomerellaceae</taxon>
        <taxon>Colletotrichum</taxon>
        <taxon>Colletotrichum orbiculare species complex</taxon>
    </lineage>
</organism>
<dbReference type="PANTHER" id="PTHR46825">
    <property type="entry name" value="D-ALANYL-D-ALANINE-CARBOXYPEPTIDASE/ENDOPEPTIDASE AMPH"/>
    <property type="match status" value="1"/>
</dbReference>
<evidence type="ECO:0000313" key="5">
    <source>
        <dbReference type="EMBL" id="TDZ37319.1"/>
    </source>
</evidence>
<comment type="caution">
    <text evidence="5">The sequence shown here is derived from an EMBL/GenBank/DDBJ whole genome shotgun (WGS) entry which is preliminary data.</text>
</comment>
<feature type="domain" description="Beta-lactamase-related" evidence="4">
    <location>
        <begin position="44"/>
        <end position="363"/>
    </location>
</feature>
<feature type="region of interest" description="Disordered" evidence="2">
    <location>
        <begin position="394"/>
        <end position="416"/>
    </location>
</feature>
<feature type="compositionally biased region" description="Basic and acidic residues" evidence="2">
    <location>
        <begin position="394"/>
        <end position="411"/>
    </location>
</feature>
<dbReference type="Pfam" id="PF00144">
    <property type="entry name" value="Beta-lactamase"/>
    <property type="match status" value="1"/>
</dbReference>
<dbReference type="InterPro" id="IPR012338">
    <property type="entry name" value="Beta-lactam/transpept-like"/>
</dbReference>
<reference evidence="5 6" key="1">
    <citation type="submission" date="2018-11" db="EMBL/GenBank/DDBJ databases">
        <title>Genome sequence and assembly of Colletotrichum spinosum.</title>
        <authorList>
            <person name="Gan P."/>
            <person name="Shirasu K."/>
        </authorList>
    </citation>
    <scope>NUCLEOTIDE SEQUENCE [LARGE SCALE GENOMIC DNA]</scope>
    <source>
        <strain evidence="5 6">CBS 515.97</strain>
    </source>
</reference>
<feature type="chain" id="PRO_5020543844" evidence="3">
    <location>
        <begin position="23"/>
        <end position="551"/>
    </location>
</feature>
<dbReference type="PANTHER" id="PTHR46825:SF9">
    <property type="entry name" value="BETA-LACTAMASE-RELATED DOMAIN-CONTAINING PROTEIN"/>
    <property type="match status" value="1"/>
</dbReference>
<gene>
    <name evidence="5" type="primary">pbp-0</name>
    <name evidence="5" type="ORF">C8035_v007041</name>
</gene>
<proteinExistence type="inferred from homology"/>
<protein>
    <submittedName>
        <fullName evidence="5">Penicillin-binding protein 4</fullName>
    </submittedName>
</protein>
<keyword evidence="3" id="KW-0732">Signal</keyword>
<evidence type="ECO:0000256" key="3">
    <source>
        <dbReference type="SAM" id="SignalP"/>
    </source>
</evidence>
<keyword evidence="6" id="KW-1185">Reference proteome</keyword>
<dbReference type="InterPro" id="IPR050491">
    <property type="entry name" value="AmpC-like"/>
</dbReference>
<dbReference type="Proteomes" id="UP000295083">
    <property type="component" value="Unassembled WGS sequence"/>
</dbReference>
<comment type="similarity">
    <text evidence="1">Belongs to the peptidase S12 family.</text>
</comment>
<evidence type="ECO:0000313" key="6">
    <source>
        <dbReference type="Proteomes" id="UP000295083"/>
    </source>
</evidence>
<dbReference type="SUPFAM" id="SSF56601">
    <property type="entry name" value="beta-lactamase/transpeptidase-like"/>
    <property type="match status" value="1"/>
</dbReference>
<evidence type="ECO:0000256" key="1">
    <source>
        <dbReference type="ARBA" id="ARBA00038215"/>
    </source>
</evidence>